<evidence type="ECO:0000313" key="1">
    <source>
        <dbReference type="EMBL" id="KZD08333.1"/>
    </source>
</evidence>
<name>A0A154W4E0_9PROT</name>
<organism evidence="1 2">
    <name type="scientific">Oceanibaculum pacificum</name>
    <dbReference type="NCBI Taxonomy" id="580166"/>
    <lineage>
        <taxon>Bacteria</taxon>
        <taxon>Pseudomonadati</taxon>
        <taxon>Pseudomonadota</taxon>
        <taxon>Alphaproteobacteria</taxon>
        <taxon>Rhodospirillales</taxon>
        <taxon>Oceanibaculaceae</taxon>
        <taxon>Oceanibaculum</taxon>
    </lineage>
</organism>
<dbReference type="AlphaFoldDB" id="A0A154W4E0"/>
<accession>A0A154W4E0</accession>
<reference evidence="1 2" key="1">
    <citation type="submission" date="2015-12" db="EMBL/GenBank/DDBJ databases">
        <title>Genome sequence of Oceanibaculum pacificum MCCC 1A02656.</title>
        <authorList>
            <person name="Lu L."/>
            <person name="Lai Q."/>
            <person name="Shao Z."/>
            <person name="Qian P."/>
        </authorList>
    </citation>
    <scope>NUCLEOTIDE SEQUENCE [LARGE SCALE GENOMIC DNA]</scope>
    <source>
        <strain evidence="1 2">MCCC 1A02656</strain>
    </source>
</reference>
<keyword evidence="2" id="KW-1185">Reference proteome</keyword>
<comment type="caution">
    <text evidence="1">The sequence shown here is derived from an EMBL/GenBank/DDBJ whole genome shotgun (WGS) entry which is preliminary data.</text>
</comment>
<proteinExistence type="predicted"/>
<protein>
    <submittedName>
        <fullName evidence="1">Uncharacterized protein</fullName>
    </submittedName>
</protein>
<evidence type="ECO:0000313" key="2">
    <source>
        <dbReference type="Proteomes" id="UP000076400"/>
    </source>
</evidence>
<sequence length="66" mass="7623">MLPSEEVLQCAEKLSEAMHGRAATFAANQALIMLQRDETHLYRFWVQMLRAILVVEEADSIPQHFH</sequence>
<dbReference type="EMBL" id="LPXN01000105">
    <property type="protein sequence ID" value="KZD08333.1"/>
    <property type="molecule type" value="Genomic_DNA"/>
</dbReference>
<gene>
    <name evidence="1" type="ORF">AUP43_01650</name>
</gene>
<dbReference type="Proteomes" id="UP000076400">
    <property type="component" value="Unassembled WGS sequence"/>
</dbReference>